<proteinExistence type="predicted"/>
<accession>A0A8B8F956</accession>
<organism evidence="1 2">
    <name type="scientific">Sipha flava</name>
    <name type="common">yellow sugarcane aphid</name>
    <dbReference type="NCBI Taxonomy" id="143950"/>
    <lineage>
        <taxon>Eukaryota</taxon>
        <taxon>Metazoa</taxon>
        <taxon>Ecdysozoa</taxon>
        <taxon>Arthropoda</taxon>
        <taxon>Hexapoda</taxon>
        <taxon>Insecta</taxon>
        <taxon>Pterygota</taxon>
        <taxon>Neoptera</taxon>
        <taxon>Paraneoptera</taxon>
        <taxon>Hemiptera</taxon>
        <taxon>Sternorrhyncha</taxon>
        <taxon>Aphidomorpha</taxon>
        <taxon>Aphidoidea</taxon>
        <taxon>Aphididae</taxon>
        <taxon>Sipha</taxon>
    </lineage>
</organism>
<evidence type="ECO:0000313" key="1">
    <source>
        <dbReference type="Proteomes" id="UP000694846"/>
    </source>
</evidence>
<sequence>MLVENYDGINYSDTSLDTDILEELINPNDKSIQCEIGKDIYTNLEVNDDLSFDFSSESSDESCSSDSEADIKCSSSRKNNRLSSSAKNNFENDSCFIVFWNCLLELFTHCRQRSGKVTSKQHFIQGTLFSVSTLCENGHRLQWYSQPKVSKRPEGNILIGAALTLSGILFNQFKAFCTAIKLSMFTRPVFNKIINKYVYPVICNQWQEHKNSNINSIMSSDLPIWLAGDGQFDSPGFCAKYCTYSVMDIHSGKIVDFKLVQKGQIKVDLERQACEQLLTELNNVYDCEIELLLTDRHKGIRKYIRTQHPKITHEFDV</sequence>
<protein>
    <submittedName>
        <fullName evidence="2">Uncharacterized protein LOC112680918</fullName>
    </submittedName>
</protein>
<keyword evidence="1" id="KW-1185">Reference proteome</keyword>
<dbReference type="AlphaFoldDB" id="A0A8B8F956"/>
<dbReference type="GeneID" id="112680918"/>
<reference evidence="2" key="1">
    <citation type="submission" date="2025-08" db="UniProtKB">
        <authorList>
            <consortium name="RefSeq"/>
        </authorList>
    </citation>
    <scope>IDENTIFICATION</scope>
    <source>
        <tissue evidence="2">Whole body</tissue>
    </source>
</reference>
<dbReference type="RefSeq" id="XP_025406945.1">
    <property type="nucleotide sequence ID" value="XM_025551160.1"/>
</dbReference>
<dbReference type="PANTHER" id="PTHR31751:SF42">
    <property type="entry name" value="PROTEIN CBG10204"/>
    <property type="match status" value="1"/>
</dbReference>
<evidence type="ECO:0000313" key="2">
    <source>
        <dbReference type="RefSeq" id="XP_025406945.1"/>
    </source>
</evidence>
<dbReference type="OrthoDB" id="6616463at2759"/>
<dbReference type="Proteomes" id="UP000694846">
    <property type="component" value="Unplaced"/>
</dbReference>
<dbReference type="PANTHER" id="PTHR31751">
    <property type="entry name" value="SI:CH211-108C17.2-RELATED-RELATED"/>
    <property type="match status" value="1"/>
</dbReference>
<gene>
    <name evidence="2" type="primary">LOC112680918</name>
</gene>
<name>A0A8B8F956_9HEMI</name>